<sequence>MENANPTVHHVATRSSPKDQDPFADILASTSFSDGSGDTDSDTSSNYDDEERADPIDAQEVYDLLANITDPEHPLTLSQLAVVNLPHITVHDPSSSNSRPTPSTVLVEITPTIPHCSMAQLIGLCVRVRLERSLPSRFRVDVKVREGTHQSEGQVNKQLADKERVAAACENEQLMGVLGGMMETCV</sequence>
<dbReference type="GO" id="GO:0051604">
    <property type="term" value="P:protein maturation"/>
    <property type="evidence" value="ECO:0007669"/>
    <property type="project" value="InterPro"/>
</dbReference>
<evidence type="ECO:0000256" key="1">
    <source>
        <dbReference type="ARBA" id="ARBA00010381"/>
    </source>
</evidence>
<dbReference type="GO" id="GO:1990229">
    <property type="term" value="C:iron-sulfur cluster assembly complex"/>
    <property type="evidence" value="ECO:0007669"/>
    <property type="project" value="UniProtKB-ARBA"/>
</dbReference>
<dbReference type="GO" id="GO:0140535">
    <property type="term" value="C:intracellular protein-containing complex"/>
    <property type="evidence" value="ECO:0007669"/>
    <property type="project" value="UniProtKB-ARBA"/>
</dbReference>
<dbReference type="EMBL" id="BACD03000001">
    <property type="protein sequence ID" value="GAO45763.1"/>
    <property type="molecule type" value="Genomic_DNA"/>
</dbReference>
<comment type="similarity">
    <text evidence="1">Belongs to the MIP18 family.</text>
</comment>
<proteinExistence type="inferred from homology"/>
<reference evidence="5 6" key="2">
    <citation type="journal article" date="2014" name="J. Gen. Appl. Microbiol.">
        <title>The early diverging ascomycetous budding yeast Saitoella complicata has three histone deacetylases belonging to the Clr6, Hos2, and Rpd3 lineages.</title>
        <authorList>
            <person name="Nishida H."/>
            <person name="Matsumoto T."/>
            <person name="Kondo S."/>
            <person name="Hamamoto M."/>
            <person name="Yoshikawa H."/>
        </authorList>
    </citation>
    <scope>NUCLEOTIDE SEQUENCE [LARGE SCALE GENOMIC DNA]</scope>
    <source>
        <strain evidence="5 6">NRRL Y-17804</strain>
    </source>
</reference>
<evidence type="ECO:0000256" key="2">
    <source>
        <dbReference type="ARBA" id="ARBA00022829"/>
    </source>
</evidence>
<keyword evidence="2" id="KW-0159">Chromosome partition</keyword>
<dbReference type="PANTHER" id="PTHR12377:SF0">
    <property type="entry name" value="CYTOSOLIC IRON-SULFUR ASSEMBLY COMPONENT 2B"/>
    <property type="match status" value="1"/>
</dbReference>
<evidence type="ECO:0000313" key="6">
    <source>
        <dbReference type="Proteomes" id="UP000033140"/>
    </source>
</evidence>
<keyword evidence="6" id="KW-1185">Reference proteome</keyword>
<dbReference type="OrthoDB" id="2746at2759"/>
<dbReference type="Proteomes" id="UP000033140">
    <property type="component" value="Unassembled WGS sequence"/>
</dbReference>
<evidence type="ECO:0000256" key="3">
    <source>
        <dbReference type="SAM" id="MobiDB-lite"/>
    </source>
</evidence>
<dbReference type="PANTHER" id="PTHR12377">
    <property type="entry name" value="CYTOSOLIC IRON-SULFUR ASSEMBLY COMPONENT 2B-RELATED"/>
    <property type="match status" value="1"/>
</dbReference>
<accession>A0A0E9N7H9</accession>
<protein>
    <recommendedName>
        <fullName evidence="4">MIP18 family-like domain-containing protein</fullName>
    </recommendedName>
</protein>
<name>A0A0E9N7H9_SAICN</name>
<feature type="domain" description="MIP18 family-like" evidence="4">
    <location>
        <begin position="59"/>
        <end position="144"/>
    </location>
</feature>
<reference evidence="5 6" key="1">
    <citation type="journal article" date="2011" name="J. Gen. Appl. Microbiol.">
        <title>Draft genome sequencing of the enigmatic yeast Saitoella complicata.</title>
        <authorList>
            <person name="Nishida H."/>
            <person name="Hamamoto M."/>
            <person name="Sugiyama J."/>
        </authorList>
    </citation>
    <scope>NUCLEOTIDE SEQUENCE [LARGE SCALE GENOMIC DNA]</scope>
    <source>
        <strain evidence="5 6">NRRL Y-17804</strain>
    </source>
</reference>
<dbReference type="Gene3D" id="6.10.250.1280">
    <property type="match status" value="1"/>
</dbReference>
<dbReference type="InterPro" id="IPR002744">
    <property type="entry name" value="MIP18-like"/>
</dbReference>
<gene>
    <name evidence="5" type="ORF">G7K_0015-t1</name>
</gene>
<dbReference type="Gene3D" id="3.30.300.130">
    <property type="entry name" value="Fe-S cluster assembly (FSCA)"/>
    <property type="match status" value="1"/>
</dbReference>
<organism evidence="5 6">
    <name type="scientific">Saitoella complicata (strain BCRC 22490 / CBS 7301 / JCM 7358 / NBRC 10748 / NRRL Y-17804)</name>
    <dbReference type="NCBI Taxonomy" id="698492"/>
    <lineage>
        <taxon>Eukaryota</taxon>
        <taxon>Fungi</taxon>
        <taxon>Dikarya</taxon>
        <taxon>Ascomycota</taxon>
        <taxon>Taphrinomycotina</taxon>
        <taxon>Taphrinomycotina incertae sedis</taxon>
        <taxon>Saitoella</taxon>
    </lineage>
</organism>
<dbReference type="Pfam" id="PF01883">
    <property type="entry name" value="FeS_assembly_P"/>
    <property type="match status" value="1"/>
</dbReference>
<dbReference type="GO" id="GO:0007059">
    <property type="term" value="P:chromosome segregation"/>
    <property type="evidence" value="ECO:0007669"/>
    <property type="project" value="UniProtKB-KW"/>
</dbReference>
<dbReference type="InterPro" id="IPR034904">
    <property type="entry name" value="FSCA_dom_sf"/>
</dbReference>
<dbReference type="FunFam" id="3.30.300.130:FF:000005">
    <property type="entry name" value="Mitotic spindle-associated mmxd complex subunit"/>
    <property type="match status" value="1"/>
</dbReference>
<feature type="region of interest" description="Disordered" evidence="3">
    <location>
        <begin position="1"/>
        <end position="55"/>
    </location>
</feature>
<evidence type="ECO:0000259" key="4">
    <source>
        <dbReference type="Pfam" id="PF01883"/>
    </source>
</evidence>
<dbReference type="STRING" id="698492.A0A0E9N7H9"/>
<reference evidence="5 6" key="3">
    <citation type="journal article" date="2015" name="Genome Announc.">
        <title>Draft Genome Sequence of the Archiascomycetous Yeast Saitoella complicata.</title>
        <authorList>
            <person name="Yamauchi K."/>
            <person name="Kondo S."/>
            <person name="Hamamoto M."/>
            <person name="Takahashi Y."/>
            <person name="Ogura Y."/>
            <person name="Hayashi T."/>
            <person name="Nishida H."/>
        </authorList>
    </citation>
    <scope>NUCLEOTIDE SEQUENCE [LARGE SCALE GENOMIC DNA]</scope>
    <source>
        <strain evidence="5 6">NRRL Y-17804</strain>
    </source>
</reference>
<feature type="compositionally biased region" description="Acidic residues" evidence="3">
    <location>
        <begin position="37"/>
        <end position="52"/>
    </location>
</feature>
<comment type="caution">
    <text evidence="5">The sequence shown here is derived from an EMBL/GenBank/DDBJ whole genome shotgun (WGS) entry which is preliminary data.</text>
</comment>
<dbReference type="RefSeq" id="XP_019025416.1">
    <property type="nucleotide sequence ID" value="XM_019171666.1"/>
</dbReference>
<evidence type="ECO:0000313" key="5">
    <source>
        <dbReference type="EMBL" id="GAO45763.1"/>
    </source>
</evidence>
<dbReference type="OMA" id="NQCISAR"/>
<dbReference type="InterPro" id="IPR039796">
    <property type="entry name" value="MIP18"/>
</dbReference>
<dbReference type="AlphaFoldDB" id="A0A0E9N7H9"/>
<dbReference type="SUPFAM" id="SSF117916">
    <property type="entry name" value="Fe-S cluster assembly (FSCA) domain-like"/>
    <property type="match status" value="1"/>
</dbReference>